<feature type="region of interest" description="Disordered" evidence="1">
    <location>
        <begin position="96"/>
        <end position="135"/>
    </location>
</feature>
<feature type="region of interest" description="Disordered" evidence="1">
    <location>
        <begin position="227"/>
        <end position="257"/>
    </location>
</feature>
<comment type="caution">
    <text evidence="2">The sequence shown here is derived from an EMBL/GenBank/DDBJ whole genome shotgun (WGS) entry which is preliminary data.</text>
</comment>
<feature type="region of interest" description="Disordered" evidence="1">
    <location>
        <begin position="363"/>
        <end position="387"/>
    </location>
</feature>
<dbReference type="Proteomes" id="UP001153269">
    <property type="component" value="Unassembled WGS sequence"/>
</dbReference>
<sequence>MCVSRTSTTGSSVTHVHTKLLNLDVTGKHVEAERGGFLQKLPSGPVPCHGSRRVMWEEGFRTMESEDGAGERRRLRRSGEATDIFSTSAHIWPPAAEARARGGRTTHTHRPLPLPEADQRDLPGPRAACSSGVKGRPGAEVWKQEAGEHLVGQGSGAGGVGGHHSAESELIVSTQERKKSRIATHSIPFVAEPEAAADLIPLQGGFDWDSSTHSLVFQRSCVKMRNTTPAASGPVPAQEQTNPGEDGGKTEGRRRKRCSLSVGHLLEAELQKTSSSNRPSVLVSSDLKLGVCPEDSENRPEPIPVTTEPLRRSGGFHVHEEAALGTLDRSQLHVTQEGSGTSSDSQRRRTVRGEAALSLLKINTHRSVGRSETSTQQGGRCRLTESGSVAPHERKVVYPPSLQTHILIFLFIFILAP</sequence>
<feature type="region of interest" description="Disordered" evidence="1">
    <location>
        <begin position="292"/>
        <end position="311"/>
    </location>
</feature>
<proteinExistence type="predicted"/>
<evidence type="ECO:0000313" key="2">
    <source>
        <dbReference type="EMBL" id="CAB1455587.1"/>
    </source>
</evidence>
<gene>
    <name evidence="2" type="ORF">PLEPLA_LOCUS43368</name>
</gene>
<evidence type="ECO:0000313" key="3">
    <source>
        <dbReference type="Proteomes" id="UP001153269"/>
    </source>
</evidence>
<accession>A0A9N7VMA8</accession>
<evidence type="ECO:0000256" key="1">
    <source>
        <dbReference type="SAM" id="MobiDB-lite"/>
    </source>
</evidence>
<dbReference type="EMBL" id="CADEAL010004262">
    <property type="protein sequence ID" value="CAB1455587.1"/>
    <property type="molecule type" value="Genomic_DNA"/>
</dbReference>
<dbReference type="AlphaFoldDB" id="A0A9N7VMA8"/>
<name>A0A9N7VMA8_PLEPL</name>
<feature type="compositionally biased region" description="Basic residues" evidence="1">
    <location>
        <begin position="101"/>
        <end position="110"/>
    </location>
</feature>
<keyword evidence="3" id="KW-1185">Reference proteome</keyword>
<protein>
    <submittedName>
        <fullName evidence="2">Uncharacterized protein</fullName>
    </submittedName>
</protein>
<reference evidence="2" key="1">
    <citation type="submission" date="2020-03" db="EMBL/GenBank/DDBJ databases">
        <authorList>
            <person name="Weist P."/>
        </authorList>
    </citation>
    <scope>NUCLEOTIDE SEQUENCE</scope>
</reference>
<organism evidence="2 3">
    <name type="scientific">Pleuronectes platessa</name>
    <name type="common">European plaice</name>
    <dbReference type="NCBI Taxonomy" id="8262"/>
    <lineage>
        <taxon>Eukaryota</taxon>
        <taxon>Metazoa</taxon>
        <taxon>Chordata</taxon>
        <taxon>Craniata</taxon>
        <taxon>Vertebrata</taxon>
        <taxon>Euteleostomi</taxon>
        <taxon>Actinopterygii</taxon>
        <taxon>Neopterygii</taxon>
        <taxon>Teleostei</taxon>
        <taxon>Neoteleostei</taxon>
        <taxon>Acanthomorphata</taxon>
        <taxon>Carangaria</taxon>
        <taxon>Pleuronectiformes</taxon>
        <taxon>Pleuronectoidei</taxon>
        <taxon>Pleuronectidae</taxon>
        <taxon>Pleuronectes</taxon>
    </lineage>
</organism>